<organism evidence="6 7">
    <name type="scientific">Candidatus Thermofonsia Clade 1 bacterium</name>
    <dbReference type="NCBI Taxonomy" id="2364210"/>
    <lineage>
        <taxon>Bacteria</taxon>
        <taxon>Bacillati</taxon>
        <taxon>Chloroflexota</taxon>
        <taxon>Candidatus Thermofontia</taxon>
        <taxon>Candidatus Thermofonsia Clade 1</taxon>
    </lineage>
</organism>
<dbReference type="Pfam" id="PF00155">
    <property type="entry name" value="Aminotran_1_2"/>
    <property type="match status" value="1"/>
</dbReference>
<comment type="similarity">
    <text evidence="4">Belongs to the class-I pyridoxal-phosphate-dependent aminotransferase family.</text>
</comment>
<protein>
    <recommendedName>
        <fullName evidence="4">Aminotransferase</fullName>
        <ecNumber evidence="4">2.6.1.-</ecNumber>
    </recommendedName>
</protein>
<dbReference type="InterPro" id="IPR004838">
    <property type="entry name" value="NHTrfase_class1_PyrdxlP-BS"/>
</dbReference>
<dbReference type="InterPro" id="IPR015424">
    <property type="entry name" value="PyrdxlP-dep_Trfase"/>
</dbReference>
<keyword evidence="2 4" id="KW-0032">Aminotransferase</keyword>
<gene>
    <name evidence="6" type="ORF">CUN49_14495</name>
</gene>
<dbReference type="SUPFAM" id="SSF53383">
    <property type="entry name" value="PLP-dependent transferases"/>
    <property type="match status" value="1"/>
</dbReference>
<dbReference type="Gene3D" id="3.90.1150.10">
    <property type="entry name" value="Aspartate Aminotransferase, domain 1"/>
    <property type="match status" value="1"/>
</dbReference>
<evidence type="ECO:0000256" key="1">
    <source>
        <dbReference type="ARBA" id="ARBA00001933"/>
    </source>
</evidence>
<evidence type="ECO:0000256" key="4">
    <source>
        <dbReference type="RuleBase" id="RU000481"/>
    </source>
</evidence>
<comment type="cofactor">
    <cofactor evidence="1 4">
        <name>pyridoxal 5'-phosphate</name>
        <dbReference type="ChEBI" id="CHEBI:597326"/>
    </cofactor>
</comment>
<evidence type="ECO:0000313" key="7">
    <source>
        <dbReference type="Proteomes" id="UP000229681"/>
    </source>
</evidence>
<dbReference type="InterPro" id="IPR004839">
    <property type="entry name" value="Aminotransferase_I/II_large"/>
</dbReference>
<evidence type="ECO:0000313" key="6">
    <source>
        <dbReference type="EMBL" id="PJF34668.1"/>
    </source>
</evidence>
<dbReference type="AlphaFoldDB" id="A0A2M8PAU3"/>
<proteinExistence type="inferred from homology"/>
<name>A0A2M8PAU3_9CHLR</name>
<evidence type="ECO:0000256" key="3">
    <source>
        <dbReference type="ARBA" id="ARBA00022679"/>
    </source>
</evidence>
<evidence type="ECO:0000259" key="5">
    <source>
        <dbReference type="Pfam" id="PF00155"/>
    </source>
</evidence>
<dbReference type="EC" id="2.6.1.-" evidence="4"/>
<dbReference type="PROSITE" id="PS00105">
    <property type="entry name" value="AA_TRANSFER_CLASS_1"/>
    <property type="match status" value="1"/>
</dbReference>
<accession>A0A2M8PAU3</accession>
<sequence length="398" mass="43913">MATHTFSLPKTAARLERMPPYGFELINRRIAQLSAAGADIIRLDMGSPDMPPPQPVIEMLQRSAENPNYHNYGSYRGLPAFRKAVADYYARRFGVQVDPDTEVLPLIGSKEGIVNLALAFLDRGDAAIVPDLNYPAYTMGALMAGGDVILMHLDPERNYAPDLQALRQHPDLRRAKLLWVNYPNNPTGATCDLDLYAELIAFCREHDLLLCSDNPYAEVVYDGYRAPSALQVEGALTCTVEFMSLSKLYNMAGWRLGACLARREVIEALLTIKSNVDSGHFRPIYEAGALALNATPQSWIDQRNAIYQARRDAILAACPSIGLSAFKTSGSLYVWARVADGDDTAYVQAALEQAQVSLTAGSMYGPAGKGYVRISVGVEDSRLQEAIARLQRWYANWN</sequence>
<dbReference type="Gene3D" id="3.40.640.10">
    <property type="entry name" value="Type I PLP-dependent aspartate aminotransferase-like (Major domain)"/>
    <property type="match status" value="1"/>
</dbReference>
<comment type="caution">
    <text evidence="6">The sequence shown here is derived from an EMBL/GenBank/DDBJ whole genome shotgun (WGS) entry which is preliminary data.</text>
</comment>
<dbReference type="Proteomes" id="UP000229681">
    <property type="component" value="Unassembled WGS sequence"/>
</dbReference>
<dbReference type="GO" id="GO:0008483">
    <property type="term" value="F:transaminase activity"/>
    <property type="evidence" value="ECO:0007669"/>
    <property type="project" value="UniProtKB-KW"/>
</dbReference>
<evidence type="ECO:0000256" key="2">
    <source>
        <dbReference type="ARBA" id="ARBA00022576"/>
    </source>
</evidence>
<dbReference type="GO" id="GO:0030170">
    <property type="term" value="F:pyridoxal phosphate binding"/>
    <property type="evidence" value="ECO:0007669"/>
    <property type="project" value="InterPro"/>
</dbReference>
<dbReference type="CDD" id="cd00609">
    <property type="entry name" value="AAT_like"/>
    <property type="match status" value="1"/>
</dbReference>
<dbReference type="InterPro" id="IPR015422">
    <property type="entry name" value="PyrdxlP-dep_Trfase_small"/>
</dbReference>
<dbReference type="PANTHER" id="PTHR42832">
    <property type="entry name" value="AMINO ACID AMINOTRANSFERASE"/>
    <property type="match status" value="1"/>
</dbReference>
<reference evidence="6 7" key="1">
    <citation type="submission" date="2017-11" db="EMBL/GenBank/DDBJ databases">
        <title>Evolution of Phototrophy in the Chloroflexi Phylum Driven by Horizontal Gene Transfer.</title>
        <authorList>
            <person name="Ward L.M."/>
            <person name="Hemp J."/>
            <person name="Shih P.M."/>
            <person name="Mcglynn S.E."/>
            <person name="Fischer W."/>
        </authorList>
    </citation>
    <scope>NUCLEOTIDE SEQUENCE [LARGE SCALE GENOMIC DNA]</scope>
    <source>
        <strain evidence="6">JP3_13</strain>
    </source>
</reference>
<dbReference type="PANTHER" id="PTHR42832:SF3">
    <property type="entry name" value="L-GLUTAMINE--4-(METHYLSULFANYL)-2-OXOBUTANOATE AMINOTRANSFERASE"/>
    <property type="match status" value="1"/>
</dbReference>
<feature type="domain" description="Aminotransferase class I/classII large" evidence="5">
    <location>
        <begin position="39"/>
        <end position="390"/>
    </location>
</feature>
<dbReference type="InterPro" id="IPR015421">
    <property type="entry name" value="PyrdxlP-dep_Trfase_major"/>
</dbReference>
<keyword evidence="3 4" id="KW-0808">Transferase</keyword>
<dbReference type="InterPro" id="IPR050881">
    <property type="entry name" value="LL-DAP_aminotransferase"/>
</dbReference>
<dbReference type="EMBL" id="PGTM01000307">
    <property type="protein sequence ID" value="PJF34668.1"/>
    <property type="molecule type" value="Genomic_DNA"/>
</dbReference>